<dbReference type="Proteomes" id="UP001203852">
    <property type="component" value="Unassembled WGS sequence"/>
</dbReference>
<keyword evidence="9" id="KW-1185">Reference proteome</keyword>
<dbReference type="PANTHER" id="PTHR43880:SF12">
    <property type="entry name" value="ALCOHOL DEHYDROGENASE CLASS-3"/>
    <property type="match status" value="1"/>
</dbReference>
<dbReference type="Pfam" id="PF08240">
    <property type="entry name" value="ADH_N"/>
    <property type="match status" value="1"/>
</dbReference>
<dbReference type="EMBL" id="MU404351">
    <property type="protein sequence ID" value="KAI1616305.1"/>
    <property type="molecule type" value="Genomic_DNA"/>
</dbReference>
<dbReference type="Gene3D" id="3.90.180.10">
    <property type="entry name" value="Medium-chain alcohol dehydrogenases, catalytic domain"/>
    <property type="match status" value="1"/>
</dbReference>
<dbReference type="InterPro" id="IPR011032">
    <property type="entry name" value="GroES-like_sf"/>
</dbReference>
<dbReference type="SUPFAM" id="SSF50129">
    <property type="entry name" value="GroES-like"/>
    <property type="match status" value="1"/>
</dbReference>
<evidence type="ECO:0000259" key="7">
    <source>
        <dbReference type="SMART" id="SM00829"/>
    </source>
</evidence>
<dbReference type="SMART" id="SM00829">
    <property type="entry name" value="PKS_ER"/>
    <property type="match status" value="1"/>
</dbReference>
<evidence type="ECO:0000313" key="8">
    <source>
        <dbReference type="EMBL" id="KAI1616305.1"/>
    </source>
</evidence>
<feature type="domain" description="Enoyl reductase (ER)" evidence="7">
    <location>
        <begin position="18"/>
        <end position="369"/>
    </location>
</feature>
<organism evidence="8 9">
    <name type="scientific">Exophiala viscosa</name>
    <dbReference type="NCBI Taxonomy" id="2486360"/>
    <lineage>
        <taxon>Eukaryota</taxon>
        <taxon>Fungi</taxon>
        <taxon>Dikarya</taxon>
        <taxon>Ascomycota</taxon>
        <taxon>Pezizomycotina</taxon>
        <taxon>Eurotiomycetes</taxon>
        <taxon>Chaetothyriomycetidae</taxon>
        <taxon>Chaetothyriales</taxon>
        <taxon>Herpotrichiellaceae</taxon>
        <taxon>Exophiala</taxon>
    </lineage>
</organism>
<sequence>MDSLPGKDIPTKAIVVQKPHAPFELRDVILDEVRAHEVLVQMKFTGICHTDLVVQDGDIPVGSYPAVLGHEGAGIIRRVGKDVQDLHVGDLALLSFASCMSCSVCKEGRKGSCAEFTYINFVGARGPESSPIRLPDGQRVRGQFFGQSSFSELAVVDARSVVKYSGEEKDLSFLAPLGCGYMTGAGTILNVLKPRTTSSVAVFGLGAVGLAAIMAAKMEGVQEIIAVDIVTWKLEMATKLGATHTIDPKQGDFLDAVHKRCPDGIEYIVDTTGSISMINNGIKALGHAGTLALVGVPKPTDQIEANAIDILSSCKRIIGVILGSTDPQEFLPRLLDMVQSGSFPVNLLSAVYPAKDVNQAIADMKAGKVSSFYRHWLYLTIDVQVIKPVLAW</sequence>
<dbReference type="InterPro" id="IPR013149">
    <property type="entry name" value="ADH-like_C"/>
</dbReference>
<evidence type="ECO:0000256" key="3">
    <source>
        <dbReference type="ARBA" id="ARBA00022833"/>
    </source>
</evidence>
<dbReference type="InterPro" id="IPR013154">
    <property type="entry name" value="ADH-like_N"/>
</dbReference>
<evidence type="ECO:0000256" key="6">
    <source>
        <dbReference type="RuleBase" id="RU361277"/>
    </source>
</evidence>
<dbReference type="FunFam" id="3.40.50.720:FF:000003">
    <property type="entry name" value="S-(hydroxymethyl)glutathione dehydrogenase"/>
    <property type="match status" value="1"/>
</dbReference>
<dbReference type="PANTHER" id="PTHR43880">
    <property type="entry name" value="ALCOHOL DEHYDROGENASE"/>
    <property type="match status" value="1"/>
</dbReference>
<proteinExistence type="inferred from homology"/>
<keyword evidence="2 6" id="KW-0479">Metal-binding</keyword>
<evidence type="ECO:0000256" key="2">
    <source>
        <dbReference type="ARBA" id="ARBA00022723"/>
    </source>
</evidence>
<dbReference type="Pfam" id="PF00107">
    <property type="entry name" value="ADH_zinc_N"/>
    <property type="match status" value="1"/>
</dbReference>
<evidence type="ECO:0000256" key="5">
    <source>
        <dbReference type="ARBA" id="ARBA00023027"/>
    </source>
</evidence>
<keyword evidence="4" id="KW-0560">Oxidoreductase</keyword>
<keyword evidence="5" id="KW-0520">NAD</keyword>
<dbReference type="PROSITE" id="PS00059">
    <property type="entry name" value="ADH_ZINC"/>
    <property type="match status" value="1"/>
</dbReference>
<gene>
    <name evidence="8" type="ORF">EDD36DRAFT_132047</name>
</gene>
<dbReference type="GO" id="GO:0046294">
    <property type="term" value="P:formaldehyde catabolic process"/>
    <property type="evidence" value="ECO:0007669"/>
    <property type="project" value="TreeGrafter"/>
</dbReference>
<comment type="similarity">
    <text evidence="6">Belongs to the zinc-containing alcohol dehydrogenase family.</text>
</comment>
<keyword evidence="3 6" id="KW-0862">Zinc</keyword>
<dbReference type="InterPro" id="IPR036291">
    <property type="entry name" value="NAD(P)-bd_dom_sf"/>
</dbReference>
<dbReference type="CDD" id="cd08278">
    <property type="entry name" value="benzyl_alcohol_DH"/>
    <property type="match status" value="1"/>
</dbReference>
<dbReference type="SUPFAM" id="SSF51735">
    <property type="entry name" value="NAD(P)-binding Rossmann-fold domains"/>
    <property type="match status" value="1"/>
</dbReference>
<evidence type="ECO:0000256" key="4">
    <source>
        <dbReference type="ARBA" id="ARBA00023002"/>
    </source>
</evidence>
<dbReference type="GO" id="GO:0005829">
    <property type="term" value="C:cytosol"/>
    <property type="evidence" value="ECO:0007669"/>
    <property type="project" value="TreeGrafter"/>
</dbReference>
<protein>
    <submittedName>
        <fullName evidence="8">Chaperonin 10-like protein</fullName>
    </submittedName>
</protein>
<dbReference type="InterPro" id="IPR002328">
    <property type="entry name" value="ADH_Zn_CS"/>
</dbReference>
<evidence type="ECO:0000313" key="9">
    <source>
        <dbReference type="Proteomes" id="UP001203852"/>
    </source>
</evidence>
<dbReference type="GO" id="GO:0051903">
    <property type="term" value="F:S-(hydroxymethyl)glutathione dehydrogenase [NAD(P)+] activity"/>
    <property type="evidence" value="ECO:0007669"/>
    <property type="project" value="TreeGrafter"/>
</dbReference>
<dbReference type="AlphaFoldDB" id="A0AAN6E193"/>
<comment type="caution">
    <text evidence="8">The sequence shown here is derived from an EMBL/GenBank/DDBJ whole genome shotgun (WGS) entry which is preliminary data.</text>
</comment>
<reference evidence="8" key="1">
    <citation type="journal article" date="2022" name="bioRxiv">
        <title>Deciphering the potential niche of two novel black yeast fungi from a biological soil crust based on their genomes, phenotypes, and melanin regulation.</title>
        <authorList>
            <consortium name="DOE Joint Genome Institute"/>
            <person name="Carr E.C."/>
            <person name="Barton Q."/>
            <person name="Grambo S."/>
            <person name="Sullivan M."/>
            <person name="Renfro C.M."/>
            <person name="Kuo A."/>
            <person name="Pangilinan J."/>
            <person name="Lipzen A."/>
            <person name="Keymanesh K."/>
            <person name="Savage E."/>
            <person name="Barry K."/>
            <person name="Grigoriev I.V."/>
            <person name="Riekhof W.R."/>
            <person name="Harris S.S."/>
        </authorList>
    </citation>
    <scope>NUCLEOTIDE SEQUENCE</scope>
    <source>
        <strain evidence="8">JF 03-4F</strain>
    </source>
</reference>
<dbReference type="Gene3D" id="3.40.50.720">
    <property type="entry name" value="NAD(P)-binding Rossmann-like Domain"/>
    <property type="match status" value="1"/>
</dbReference>
<evidence type="ECO:0000256" key="1">
    <source>
        <dbReference type="ARBA" id="ARBA00001947"/>
    </source>
</evidence>
<name>A0AAN6E193_9EURO</name>
<dbReference type="GO" id="GO:0008270">
    <property type="term" value="F:zinc ion binding"/>
    <property type="evidence" value="ECO:0007669"/>
    <property type="project" value="InterPro"/>
</dbReference>
<comment type="cofactor">
    <cofactor evidence="1 6">
        <name>Zn(2+)</name>
        <dbReference type="ChEBI" id="CHEBI:29105"/>
    </cofactor>
</comment>
<dbReference type="InterPro" id="IPR020843">
    <property type="entry name" value="ER"/>
</dbReference>
<accession>A0AAN6E193</accession>